<dbReference type="Proteomes" id="UP000026941">
    <property type="component" value="Unassembled WGS sequence"/>
</dbReference>
<dbReference type="AlphaFoldDB" id="A0AA87U6V2"/>
<evidence type="ECO:0000313" key="2">
    <source>
        <dbReference type="EMBL" id="GAJ96071.1"/>
    </source>
</evidence>
<protein>
    <submittedName>
        <fullName evidence="2">Uncharacterized protein</fullName>
    </submittedName>
</protein>
<sequence>MTMGLFKLFDAYTVRARVVPALIAGLPTLAFLFLIIPWDHFNVSQAISATMAFVLLIAFADLSRHLGKKAEAKLGTRVTPELWFRDNDGVDTISKDRYRDFISTQLGVAAPTAEMEIGDPKAARQFYLSAGTWLRDHTRDQQKFRILTDELFTYGFRRNLFGLKPVALTLNLLVLVSCVVAMTVSFRVDLPALQSPGRLIIAVIAVIFHSGFMVLAVNKDFVLQASQAYGIQLILCCETLMAGVKHAPRKRLPKTAAE</sequence>
<evidence type="ECO:0000256" key="1">
    <source>
        <dbReference type="SAM" id="Phobius"/>
    </source>
</evidence>
<name>A0AA87U6V2_RHIRH</name>
<gene>
    <name evidence="2" type="ORF">RRH01S_16_00210</name>
</gene>
<keyword evidence="1" id="KW-0472">Membrane</keyword>
<dbReference type="EMBL" id="BAYX01000016">
    <property type="protein sequence ID" value="GAJ96071.1"/>
    <property type="molecule type" value="Genomic_DNA"/>
</dbReference>
<keyword evidence="1" id="KW-1133">Transmembrane helix</keyword>
<reference evidence="2 3" key="1">
    <citation type="submission" date="2014-05" db="EMBL/GenBank/DDBJ databases">
        <title>Whole genome shotgun sequence of Rhizobium rhizogenes NBRC 13257.</title>
        <authorList>
            <person name="Katano-Makiyama Y."/>
            <person name="Hosoyama A."/>
            <person name="Hashimoto M."/>
            <person name="Hosoyama Y."/>
            <person name="Noguchi M."/>
            <person name="Tsuchikane K."/>
            <person name="Kimura A."/>
            <person name="Ohji S."/>
            <person name="Ichikawa N."/>
            <person name="Yamazoe A."/>
            <person name="Fujita N."/>
        </authorList>
    </citation>
    <scope>NUCLEOTIDE SEQUENCE [LARGE SCALE GENOMIC DNA]</scope>
    <source>
        <strain evidence="2 3">NBRC 13257</strain>
    </source>
</reference>
<feature type="transmembrane region" description="Helical" evidence="1">
    <location>
        <begin position="21"/>
        <end position="38"/>
    </location>
</feature>
<comment type="caution">
    <text evidence="2">The sequence shown here is derived from an EMBL/GenBank/DDBJ whole genome shotgun (WGS) entry which is preliminary data.</text>
</comment>
<feature type="transmembrane region" description="Helical" evidence="1">
    <location>
        <begin position="166"/>
        <end position="186"/>
    </location>
</feature>
<accession>A0AA87U6V2</accession>
<keyword evidence="1" id="KW-0812">Transmembrane</keyword>
<feature type="transmembrane region" description="Helical" evidence="1">
    <location>
        <begin position="44"/>
        <end position="63"/>
    </location>
</feature>
<proteinExistence type="predicted"/>
<feature type="transmembrane region" description="Helical" evidence="1">
    <location>
        <begin position="198"/>
        <end position="217"/>
    </location>
</feature>
<evidence type="ECO:0000313" key="3">
    <source>
        <dbReference type="Proteomes" id="UP000026941"/>
    </source>
</evidence>
<organism evidence="2 3">
    <name type="scientific">Rhizobium rhizogenes NBRC 13257</name>
    <dbReference type="NCBI Taxonomy" id="1220581"/>
    <lineage>
        <taxon>Bacteria</taxon>
        <taxon>Pseudomonadati</taxon>
        <taxon>Pseudomonadota</taxon>
        <taxon>Alphaproteobacteria</taxon>
        <taxon>Hyphomicrobiales</taxon>
        <taxon>Rhizobiaceae</taxon>
        <taxon>Rhizobium/Agrobacterium group</taxon>
        <taxon>Rhizobium</taxon>
    </lineage>
</organism>